<keyword evidence="2" id="KW-1185">Reference proteome</keyword>
<evidence type="ECO:0000313" key="1">
    <source>
        <dbReference type="EMBL" id="SDX62269.1"/>
    </source>
</evidence>
<name>A0A1H3D9C1_9RHOB</name>
<dbReference type="AlphaFoldDB" id="A0A1H3D9C1"/>
<evidence type="ECO:0000313" key="2">
    <source>
        <dbReference type="Proteomes" id="UP000183400"/>
    </source>
</evidence>
<reference evidence="2" key="1">
    <citation type="submission" date="2016-10" db="EMBL/GenBank/DDBJ databases">
        <authorList>
            <person name="Varghese N."/>
            <person name="Submissions S."/>
        </authorList>
    </citation>
    <scope>NUCLEOTIDE SEQUENCE [LARGE SCALE GENOMIC DNA]</scope>
    <source>
        <strain evidence="2">DSM 27839</strain>
    </source>
</reference>
<dbReference type="Proteomes" id="UP000183400">
    <property type="component" value="Unassembled WGS sequence"/>
</dbReference>
<gene>
    <name evidence="1" type="ORF">SAMN05444358_1088</name>
</gene>
<dbReference type="EMBL" id="FNNP01000008">
    <property type="protein sequence ID" value="SDX62269.1"/>
    <property type="molecule type" value="Genomic_DNA"/>
</dbReference>
<proteinExistence type="predicted"/>
<dbReference type="STRING" id="985054.SAMN05444358_1088"/>
<sequence length="62" mass="6954">MSICFAVMRKPILDGENRLKLQTKRPIKITVSKIAVWLRSPLDISTSQGQFEPLPTTLTTSP</sequence>
<organism evidence="1 2">
    <name type="scientific">Ruegeria halocynthiae</name>
    <dbReference type="NCBI Taxonomy" id="985054"/>
    <lineage>
        <taxon>Bacteria</taxon>
        <taxon>Pseudomonadati</taxon>
        <taxon>Pseudomonadota</taxon>
        <taxon>Alphaproteobacteria</taxon>
        <taxon>Rhodobacterales</taxon>
        <taxon>Roseobacteraceae</taxon>
        <taxon>Ruegeria</taxon>
    </lineage>
</organism>
<protein>
    <submittedName>
        <fullName evidence="1">Uncharacterized protein</fullName>
    </submittedName>
</protein>
<accession>A0A1H3D9C1</accession>